<evidence type="ECO:0000256" key="2">
    <source>
        <dbReference type="ARBA" id="ARBA00008661"/>
    </source>
</evidence>
<dbReference type="GO" id="GO:0006493">
    <property type="term" value="P:protein O-linked glycosylation"/>
    <property type="evidence" value="ECO:0007669"/>
    <property type="project" value="TreeGrafter"/>
</dbReference>
<keyword evidence="9" id="KW-0472">Membrane</keyword>
<dbReference type="Pfam" id="PF01762">
    <property type="entry name" value="Galactosyl_T"/>
    <property type="match status" value="1"/>
</dbReference>
<comment type="caution">
    <text evidence="12">The sequence shown here is derived from an EMBL/GenBank/DDBJ whole genome shotgun (WGS) entry which is preliminary data.</text>
</comment>
<sequence length="289" mass="33118">MRFFRNAATGQSPPSKVGYVVEPLQTFCSSSLLIAYVHSAPNHLLRRNTIRDTWGNPRNFPGFRVIFVLGRVDDNRTMDSILMESEMYGDVLVADFLDTYKNLTLKAVSAVTWMSNHCSNVKYILKTDDDIFVNLFTLIDQLKLYSNIKNSFLCLVWNRMKVVREKRSKWYISKEEFEKDIFPTYCSGSAYILTSGVVGKLATAAKDVGFFWVDDFYVTGLLAKRSGVSYVQLNPGYVLSPTTFYEKFTEVSSRNKLIFGHVQNVNEMKAVWKIIHRDRARWNNSAAGL</sequence>
<evidence type="ECO:0000256" key="9">
    <source>
        <dbReference type="ARBA" id="ARBA00023136"/>
    </source>
</evidence>
<evidence type="ECO:0000313" key="13">
    <source>
        <dbReference type="Proteomes" id="UP000549394"/>
    </source>
</evidence>
<evidence type="ECO:0000256" key="10">
    <source>
        <dbReference type="ARBA" id="ARBA00023180"/>
    </source>
</evidence>
<proteinExistence type="inferred from homology"/>
<reference evidence="12 13" key="1">
    <citation type="submission" date="2020-08" db="EMBL/GenBank/DDBJ databases">
        <authorList>
            <person name="Hejnol A."/>
        </authorList>
    </citation>
    <scope>NUCLEOTIDE SEQUENCE [LARGE SCALE GENOMIC DNA]</scope>
</reference>
<comment type="similarity">
    <text evidence="2 11">Belongs to the glycosyltransferase 31 family.</text>
</comment>
<keyword evidence="4" id="KW-0808">Transferase</keyword>
<evidence type="ECO:0000313" key="12">
    <source>
        <dbReference type="EMBL" id="CAD5118667.1"/>
    </source>
</evidence>
<dbReference type="GO" id="GO:0000139">
    <property type="term" value="C:Golgi membrane"/>
    <property type="evidence" value="ECO:0007669"/>
    <property type="project" value="UniProtKB-SubCell"/>
</dbReference>
<evidence type="ECO:0000256" key="7">
    <source>
        <dbReference type="ARBA" id="ARBA00022989"/>
    </source>
</evidence>
<evidence type="ECO:0000256" key="1">
    <source>
        <dbReference type="ARBA" id="ARBA00004323"/>
    </source>
</evidence>
<evidence type="ECO:0000256" key="3">
    <source>
        <dbReference type="ARBA" id="ARBA00022676"/>
    </source>
</evidence>
<organism evidence="12 13">
    <name type="scientific">Dimorphilus gyrociliatus</name>
    <dbReference type="NCBI Taxonomy" id="2664684"/>
    <lineage>
        <taxon>Eukaryota</taxon>
        <taxon>Metazoa</taxon>
        <taxon>Spiralia</taxon>
        <taxon>Lophotrochozoa</taxon>
        <taxon>Annelida</taxon>
        <taxon>Polychaeta</taxon>
        <taxon>Polychaeta incertae sedis</taxon>
        <taxon>Dinophilidae</taxon>
        <taxon>Dimorphilus</taxon>
    </lineage>
</organism>
<dbReference type="Gene3D" id="3.90.550.50">
    <property type="match status" value="1"/>
</dbReference>
<dbReference type="OrthoDB" id="115198at2759"/>
<keyword evidence="13" id="KW-1185">Reference proteome</keyword>
<evidence type="ECO:0000256" key="4">
    <source>
        <dbReference type="ARBA" id="ARBA00022679"/>
    </source>
</evidence>
<dbReference type="InterPro" id="IPR002659">
    <property type="entry name" value="Glyco_trans_31"/>
</dbReference>
<evidence type="ECO:0000256" key="6">
    <source>
        <dbReference type="ARBA" id="ARBA00022968"/>
    </source>
</evidence>
<keyword evidence="5" id="KW-0812">Transmembrane</keyword>
<evidence type="ECO:0000256" key="5">
    <source>
        <dbReference type="ARBA" id="ARBA00022692"/>
    </source>
</evidence>
<evidence type="ECO:0000256" key="8">
    <source>
        <dbReference type="ARBA" id="ARBA00023034"/>
    </source>
</evidence>
<keyword evidence="10" id="KW-0325">Glycoprotein</keyword>
<comment type="subcellular location">
    <subcellularLocation>
        <location evidence="1 11">Golgi apparatus membrane</location>
        <topology evidence="1 11">Single-pass type II membrane protein</topology>
    </subcellularLocation>
</comment>
<keyword evidence="7" id="KW-1133">Transmembrane helix</keyword>
<dbReference type="PANTHER" id="PTHR11214">
    <property type="entry name" value="BETA-1,3-N-ACETYLGLUCOSAMINYLTRANSFERASE"/>
    <property type="match status" value="1"/>
</dbReference>
<gene>
    <name evidence="12" type="ORF">DGYR_LOCUS7004</name>
</gene>
<dbReference type="Proteomes" id="UP000549394">
    <property type="component" value="Unassembled WGS sequence"/>
</dbReference>
<dbReference type="PANTHER" id="PTHR11214:SF364">
    <property type="entry name" value="HEXOSYLTRANSFERASE"/>
    <property type="match status" value="1"/>
</dbReference>
<accession>A0A7I8VR01</accession>
<dbReference type="FunFam" id="3.90.550.50:FF:000001">
    <property type="entry name" value="Hexosyltransferase"/>
    <property type="match status" value="1"/>
</dbReference>
<keyword evidence="3 11" id="KW-0328">Glycosyltransferase</keyword>
<dbReference type="GO" id="GO:0016758">
    <property type="term" value="F:hexosyltransferase activity"/>
    <property type="evidence" value="ECO:0007669"/>
    <property type="project" value="InterPro"/>
</dbReference>
<evidence type="ECO:0000256" key="11">
    <source>
        <dbReference type="RuleBase" id="RU363063"/>
    </source>
</evidence>
<protein>
    <recommendedName>
        <fullName evidence="11">Hexosyltransferase</fullName>
        <ecNumber evidence="11">2.4.1.-</ecNumber>
    </recommendedName>
</protein>
<dbReference type="EC" id="2.4.1.-" evidence="11"/>
<keyword evidence="8 11" id="KW-0333">Golgi apparatus</keyword>
<dbReference type="AlphaFoldDB" id="A0A7I8VR01"/>
<keyword evidence="6" id="KW-0735">Signal-anchor</keyword>
<name>A0A7I8VR01_9ANNE</name>
<dbReference type="EMBL" id="CAJFCJ010000009">
    <property type="protein sequence ID" value="CAD5118667.1"/>
    <property type="molecule type" value="Genomic_DNA"/>
</dbReference>